<evidence type="ECO:0000313" key="13">
    <source>
        <dbReference type="Proteomes" id="UP000050794"/>
    </source>
</evidence>
<evidence type="ECO:0000256" key="4">
    <source>
        <dbReference type="ARBA" id="ARBA00007141"/>
    </source>
</evidence>
<accession>A0A183UHW8</accession>
<name>A0A183UHW8_TOXCA</name>
<proteinExistence type="inferred from homology"/>
<evidence type="ECO:0000256" key="6">
    <source>
        <dbReference type="ARBA" id="ARBA00022692"/>
    </source>
</evidence>
<keyword evidence="9 11" id="KW-0472">Membrane</keyword>
<keyword evidence="7" id="KW-0256">Endoplasmic reticulum</keyword>
<evidence type="ECO:0000313" key="12">
    <source>
        <dbReference type="EMBL" id="VDM39409.1"/>
    </source>
</evidence>
<reference evidence="14" key="1">
    <citation type="submission" date="2016-06" db="UniProtKB">
        <authorList>
            <consortium name="WormBaseParasite"/>
        </authorList>
    </citation>
    <scope>IDENTIFICATION</scope>
</reference>
<keyword evidence="6 11" id="KW-0812">Transmembrane</keyword>
<dbReference type="PANTHER" id="PTHR10868:SF1">
    <property type="entry name" value="SIGMA NON-OPIOID INTRACELLULAR RECEPTOR 1"/>
    <property type="match status" value="1"/>
</dbReference>
<comment type="similarity">
    <text evidence="4 11">Belongs to the ERG2 family.</text>
</comment>
<dbReference type="GO" id="GO:0005637">
    <property type="term" value="C:nuclear inner membrane"/>
    <property type="evidence" value="ECO:0007669"/>
    <property type="project" value="UniProtKB-SubCell"/>
</dbReference>
<dbReference type="Proteomes" id="UP000050794">
    <property type="component" value="Unassembled WGS sequence"/>
</dbReference>
<evidence type="ECO:0000256" key="10">
    <source>
        <dbReference type="ARBA" id="ARBA00033467"/>
    </source>
</evidence>
<evidence type="ECO:0000256" key="5">
    <source>
        <dbReference type="ARBA" id="ARBA00020208"/>
    </source>
</evidence>
<evidence type="ECO:0000256" key="3">
    <source>
        <dbReference type="ARBA" id="ARBA00004649"/>
    </source>
</evidence>
<dbReference type="Pfam" id="PF04622">
    <property type="entry name" value="ERG2_Sigma1R"/>
    <property type="match status" value="1"/>
</dbReference>
<evidence type="ECO:0000313" key="14">
    <source>
        <dbReference type="WBParaSite" id="TCNE_0000808801-mRNA-1"/>
    </source>
</evidence>
<keyword evidence="8 11" id="KW-1133">Transmembrane helix</keyword>
<evidence type="ECO:0000256" key="2">
    <source>
        <dbReference type="ARBA" id="ARBA00004586"/>
    </source>
</evidence>
<dbReference type="WBParaSite" id="TCNE_0000808801-mRNA-1">
    <property type="protein sequence ID" value="TCNE_0000808801-mRNA-1"/>
    <property type="gene ID" value="TCNE_0000808801"/>
</dbReference>
<reference evidence="12 13" key="2">
    <citation type="submission" date="2018-11" db="EMBL/GenBank/DDBJ databases">
        <authorList>
            <consortium name="Pathogen Informatics"/>
        </authorList>
    </citation>
    <scope>NUCLEOTIDE SEQUENCE [LARGE SCALE GENOMIC DNA]</scope>
</reference>
<protein>
    <recommendedName>
        <fullName evidence="5">Sigma non-opioid intracellular receptor 1</fullName>
    </recommendedName>
    <alternativeName>
        <fullName evidence="10">Sigma 1-type opioid receptor</fullName>
    </alternativeName>
</protein>
<dbReference type="GO" id="GO:0005789">
    <property type="term" value="C:endoplasmic reticulum membrane"/>
    <property type="evidence" value="ECO:0007669"/>
    <property type="project" value="UniProtKB-SubCell"/>
</dbReference>
<feature type="transmembrane region" description="Helical" evidence="11">
    <location>
        <begin position="9"/>
        <end position="26"/>
    </location>
</feature>
<evidence type="ECO:0000256" key="9">
    <source>
        <dbReference type="ARBA" id="ARBA00023136"/>
    </source>
</evidence>
<dbReference type="InterPro" id="IPR006716">
    <property type="entry name" value="ERG2_sigma1_rcpt-like"/>
</dbReference>
<dbReference type="EMBL" id="UYWY01019821">
    <property type="protein sequence ID" value="VDM39409.1"/>
    <property type="molecule type" value="Genomic_DNA"/>
</dbReference>
<organism evidence="13 14">
    <name type="scientific">Toxocara canis</name>
    <name type="common">Canine roundworm</name>
    <dbReference type="NCBI Taxonomy" id="6265"/>
    <lineage>
        <taxon>Eukaryota</taxon>
        <taxon>Metazoa</taxon>
        <taxon>Ecdysozoa</taxon>
        <taxon>Nematoda</taxon>
        <taxon>Chromadorea</taxon>
        <taxon>Rhabditida</taxon>
        <taxon>Spirurina</taxon>
        <taxon>Ascaridomorpha</taxon>
        <taxon>Ascaridoidea</taxon>
        <taxon>Toxocaridae</taxon>
        <taxon>Toxocara</taxon>
    </lineage>
</organism>
<gene>
    <name evidence="12" type="ORF">TCNE_LOCUS8088</name>
</gene>
<evidence type="ECO:0000256" key="11">
    <source>
        <dbReference type="RuleBase" id="RU368083"/>
    </source>
</evidence>
<dbReference type="PANTHER" id="PTHR10868">
    <property type="entry name" value="SIGMA 1-TYPE OPIOID RECEPTOR-RELATED"/>
    <property type="match status" value="1"/>
</dbReference>
<dbReference type="GO" id="GO:0005640">
    <property type="term" value="C:nuclear outer membrane"/>
    <property type="evidence" value="ECO:0007669"/>
    <property type="project" value="UniProtKB-SubCell"/>
</dbReference>
<evidence type="ECO:0000256" key="7">
    <source>
        <dbReference type="ARBA" id="ARBA00022824"/>
    </source>
</evidence>
<dbReference type="AlphaFoldDB" id="A0A183UHW8"/>
<comment type="subcellular location">
    <subcellularLocation>
        <location evidence="2">Endoplasmic reticulum membrane</location>
    </subcellularLocation>
    <subcellularLocation>
        <location evidence="1">Nucleus inner membrane</location>
    </subcellularLocation>
    <subcellularLocation>
        <location evidence="3">Nucleus outer membrane</location>
    </subcellularLocation>
</comment>
<keyword evidence="13" id="KW-1185">Reference proteome</keyword>
<sequence>MAFFFTKTVRYIIFAIIFYSATQYILRWKSYTFSPKEFRRLSGSAHGANGLSNVNKLRNDLRRLYHQHIIDSGWEAAYGGGLSLRANFLHASLTEFIVVFHAPHHTAGFSGWHWANITCTVLNGEISRLAFSANGGNKETFKIGNNFRHGEFERYTYELAQDTFAACYGRGAMPLSSVWLGAGALANSDPVSFARLTFIYMQGSFHEVGMAITKTFQYYKAKALKTEL</sequence>
<evidence type="ECO:0000256" key="1">
    <source>
        <dbReference type="ARBA" id="ARBA00004540"/>
    </source>
</evidence>
<evidence type="ECO:0000256" key="8">
    <source>
        <dbReference type="ARBA" id="ARBA00022989"/>
    </source>
</evidence>